<dbReference type="Proteomes" id="UP001055117">
    <property type="component" value="Unassembled WGS sequence"/>
</dbReference>
<gene>
    <name evidence="1" type="ORF">AFCDBAGC_2748</name>
</gene>
<dbReference type="EMBL" id="BPQG01000042">
    <property type="protein sequence ID" value="GJD44879.1"/>
    <property type="molecule type" value="Genomic_DNA"/>
</dbReference>
<evidence type="ECO:0000313" key="1">
    <source>
        <dbReference type="EMBL" id="GJD44879.1"/>
    </source>
</evidence>
<dbReference type="SUPFAM" id="SSF52172">
    <property type="entry name" value="CheY-like"/>
    <property type="match status" value="1"/>
</dbReference>
<organism evidence="1 2">
    <name type="scientific">Methylobacterium cerastii</name>
    <dbReference type="NCBI Taxonomy" id="932741"/>
    <lineage>
        <taxon>Bacteria</taxon>
        <taxon>Pseudomonadati</taxon>
        <taxon>Pseudomonadota</taxon>
        <taxon>Alphaproteobacteria</taxon>
        <taxon>Hyphomicrobiales</taxon>
        <taxon>Methylobacteriaceae</taxon>
        <taxon>Methylobacterium</taxon>
    </lineage>
</organism>
<sequence>MVGSCSGPVTILIAETDRIVRWAIAETLKHAGYATTEVCTAAEALAVLEGPAPVGMLITGRSIVGGGVALAHLVHHGWPSIGIIVTSAIGRHHRYDLPPGTRLLGKPYMFSDIVREVESGLASVREWASACAQTHDPLVSLMTSVGTVPYSADGIVA</sequence>
<evidence type="ECO:0008006" key="3">
    <source>
        <dbReference type="Google" id="ProtNLM"/>
    </source>
</evidence>
<proteinExistence type="predicted"/>
<dbReference type="Gene3D" id="3.40.50.2300">
    <property type="match status" value="1"/>
</dbReference>
<comment type="caution">
    <text evidence="1">The sequence shown here is derived from an EMBL/GenBank/DDBJ whole genome shotgun (WGS) entry which is preliminary data.</text>
</comment>
<evidence type="ECO:0000313" key="2">
    <source>
        <dbReference type="Proteomes" id="UP001055117"/>
    </source>
</evidence>
<reference evidence="1 2" key="1">
    <citation type="journal article" date="2021" name="Front. Microbiol.">
        <title>Comprehensive Comparative Genomics and Phenotyping of Methylobacterium Species.</title>
        <authorList>
            <person name="Alessa O."/>
            <person name="Ogura Y."/>
            <person name="Fujitani Y."/>
            <person name="Takami H."/>
            <person name="Hayashi T."/>
            <person name="Sahin N."/>
            <person name="Tani A."/>
        </authorList>
    </citation>
    <scope>NUCLEOTIDE SEQUENCE [LARGE SCALE GENOMIC DNA]</scope>
    <source>
        <strain evidence="1 2">DSM 23679</strain>
    </source>
</reference>
<name>A0ABQ4QHZ1_9HYPH</name>
<keyword evidence="2" id="KW-1185">Reference proteome</keyword>
<protein>
    <recommendedName>
        <fullName evidence="3">Response regulator</fullName>
    </recommendedName>
</protein>
<accession>A0ABQ4QHZ1</accession>
<dbReference type="InterPro" id="IPR011006">
    <property type="entry name" value="CheY-like_superfamily"/>
</dbReference>